<evidence type="ECO:0000256" key="1">
    <source>
        <dbReference type="SAM" id="Phobius"/>
    </source>
</evidence>
<geneLocation type="mitochondrion" evidence="2"/>
<dbReference type="EMBL" id="LKAM01000007">
    <property type="protein sequence ID" value="KUM47305.1"/>
    <property type="molecule type" value="Genomic_DNA"/>
</dbReference>
<keyword evidence="1" id="KW-0812">Transmembrane</keyword>
<proteinExistence type="predicted"/>
<accession>A0A101LXU2</accession>
<protein>
    <submittedName>
        <fullName evidence="2">Uncharacterized protein</fullName>
    </submittedName>
</protein>
<sequence>MIRWILWVDIHSCLRCTFLLILWSICLLTLSSCNHFCFIRWSMLTNVSYGPLHHVFQSIRTYIVVFPLKLITRLSTRAFSTILIIHIVNLATTCLASILVVVRKGISVDLQLFITRMNRAGRW</sequence>
<dbReference type="AlphaFoldDB" id="A0A101LXU2"/>
<keyword evidence="2" id="KW-0496">Mitochondrion</keyword>
<gene>
    <name evidence="2" type="ORF">ABT39_MTgene5490</name>
</gene>
<evidence type="ECO:0000313" key="2">
    <source>
        <dbReference type="EMBL" id="KUM47305.1"/>
    </source>
</evidence>
<keyword evidence="1" id="KW-0472">Membrane</keyword>
<keyword evidence="1" id="KW-1133">Transmembrane helix</keyword>
<name>A0A101LXU2_PICGL</name>
<reference evidence="2" key="1">
    <citation type="journal article" date="2015" name="Genome Biol. Evol.">
        <title>Organellar Genomes of White Spruce (Picea glauca): Assembly and Annotation.</title>
        <authorList>
            <person name="Jackman S.D."/>
            <person name="Warren R.L."/>
            <person name="Gibb E.A."/>
            <person name="Vandervalk B.P."/>
            <person name="Mohamadi H."/>
            <person name="Chu J."/>
            <person name="Raymond A."/>
            <person name="Pleasance S."/>
            <person name="Coope R."/>
            <person name="Wildung M.R."/>
            <person name="Ritland C.E."/>
            <person name="Bousquet J."/>
            <person name="Jones S.J."/>
            <person name="Bohlmann J."/>
            <person name="Birol I."/>
        </authorList>
    </citation>
    <scope>NUCLEOTIDE SEQUENCE [LARGE SCALE GENOMIC DNA]</scope>
    <source>
        <tissue evidence="2">Flushing bud</tissue>
    </source>
</reference>
<comment type="caution">
    <text evidence="2">The sequence shown here is derived from an EMBL/GenBank/DDBJ whole genome shotgun (WGS) entry which is preliminary data.</text>
</comment>
<dbReference type="PROSITE" id="PS51257">
    <property type="entry name" value="PROKAR_LIPOPROTEIN"/>
    <property type="match status" value="1"/>
</dbReference>
<feature type="transmembrane region" description="Helical" evidence="1">
    <location>
        <begin position="78"/>
        <end position="102"/>
    </location>
</feature>
<organism evidence="2">
    <name type="scientific">Picea glauca</name>
    <name type="common">White spruce</name>
    <name type="synonym">Pinus glauca</name>
    <dbReference type="NCBI Taxonomy" id="3330"/>
    <lineage>
        <taxon>Eukaryota</taxon>
        <taxon>Viridiplantae</taxon>
        <taxon>Streptophyta</taxon>
        <taxon>Embryophyta</taxon>
        <taxon>Tracheophyta</taxon>
        <taxon>Spermatophyta</taxon>
        <taxon>Pinopsida</taxon>
        <taxon>Pinidae</taxon>
        <taxon>Conifers I</taxon>
        <taxon>Pinales</taxon>
        <taxon>Pinaceae</taxon>
        <taxon>Picea</taxon>
    </lineage>
</organism>